<evidence type="ECO:0000256" key="2">
    <source>
        <dbReference type="ARBA" id="ARBA00022450"/>
    </source>
</evidence>
<dbReference type="InterPro" id="IPR000873">
    <property type="entry name" value="AMP-dep_synth/lig_dom"/>
</dbReference>
<dbReference type="GO" id="GO:0008610">
    <property type="term" value="P:lipid biosynthetic process"/>
    <property type="evidence" value="ECO:0007669"/>
    <property type="project" value="UniProtKB-ARBA"/>
</dbReference>
<dbReference type="GO" id="GO:0043041">
    <property type="term" value="P:amino acid activation for nonribosomal peptide biosynthetic process"/>
    <property type="evidence" value="ECO:0007669"/>
    <property type="project" value="TreeGrafter"/>
</dbReference>
<dbReference type="GO" id="GO:0017000">
    <property type="term" value="P:antibiotic biosynthetic process"/>
    <property type="evidence" value="ECO:0007669"/>
    <property type="project" value="UniProtKB-KW"/>
</dbReference>
<dbReference type="SMART" id="SM00823">
    <property type="entry name" value="PKS_PP"/>
    <property type="match status" value="2"/>
</dbReference>
<dbReference type="SUPFAM" id="SSF47336">
    <property type="entry name" value="ACP-like"/>
    <property type="match status" value="3"/>
</dbReference>
<keyword evidence="2" id="KW-0596">Phosphopantetheine</keyword>
<feature type="domain" description="Carrier" evidence="7">
    <location>
        <begin position="1"/>
        <end position="75"/>
    </location>
</feature>
<dbReference type="CDD" id="cd02440">
    <property type="entry name" value="AdoMet_MTases"/>
    <property type="match status" value="1"/>
</dbReference>
<dbReference type="PANTHER" id="PTHR45527:SF10">
    <property type="entry name" value="PYOCHELIN SYNTHASE PCHF"/>
    <property type="match status" value="1"/>
</dbReference>
<dbReference type="NCBIfam" id="TIGR01733">
    <property type="entry name" value="AA-adenyl-dom"/>
    <property type="match status" value="1"/>
</dbReference>
<dbReference type="GO" id="GO:0005737">
    <property type="term" value="C:cytoplasm"/>
    <property type="evidence" value="ECO:0007669"/>
    <property type="project" value="TreeGrafter"/>
</dbReference>
<proteinExistence type="predicted"/>
<dbReference type="InterPro" id="IPR036736">
    <property type="entry name" value="ACP-like_sf"/>
</dbReference>
<dbReference type="Gene3D" id="3.30.300.30">
    <property type="match status" value="2"/>
</dbReference>
<dbReference type="RefSeq" id="WP_109711731.1">
    <property type="nucleotide sequence ID" value="NZ_QGDS01000007.1"/>
</dbReference>
<reference evidence="9" key="1">
    <citation type="submission" date="2017-07" db="EMBL/GenBank/DDBJ databases">
        <authorList>
            <person name="Varghese N."/>
            <person name="Submissions S."/>
        </authorList>
    </citation>
    <scope>NUCLEOTIDE SEQUENCE [LARGE SCALE GENOMIC DNA]</scope>
    <source>
        <strain evidence="9">NLAE-zl-C134</strain>
    </source>
</reference>
<dbReference type="InterPro" id="IPR006162">
    <property type="entry name" value="Ppantetheine_attach_site"/>
</dbReference>
<evidence type="ECO:0000256" key="6">
    <source>
        <dbReference type="SAM" id="MobiDB-lite"/>
    </source>
</evidence>
<dbReference type="Pfam" id="PF00668">
    <property type="entry name" value="Condensation"/>
    <property type="match status" value="2"/>
</dbReference>
<dbReference type="Pfam" id="PF00550">
    <property type="entry name" value="PP-binding"/>
    <property type="match status" value="3"/>
</dbReference>
<evidence type="ECO:0000313" key="9">
    <source>
        <dbReference type="Proteomes" id="UP000254051"/>
    </source>
</evidence>
<evidence type="ECO:0000259" key="7">
    <source>
        <dbReference type="PROSITE" id="PS50075"/>
    </source>
</evidence>
<dbReference type="Gene3D" id="1.10.1200.10">
    <property type="entry name" value="ACP-like"/>
    <property type="match status" value="3"/>
</dbReference>
<organism evidence="8 9">
    <name type="scientific">Faecalicatena contorta</name>
    <dbReference type="NCBI Taxonomy" id="39482"/>
    <lineage>
        <taxon>Bacteria</taxon>
        <taxon>Bacillati</taxon>
        <taxon>Bacillota</taxon>
        <taxon>Clostridia</taxon>
        <taxon>Lachnospirales</taxon>
        <taxon>Lachnospiraceae</taxon>
        <taxon>Faecalicatena</taxon>
    </lineage>
</organism>
<dbReference type="PROSITE" id="PS00455">
    <property type="entry name" value="AMP_BINDING"/>
    <property type="match status" value="1"/>
</dbReference>
<evidence type="ECO:0000256" key="1">
    <source>
        <dbReference type="ARBA" id="ARBA00001957"/>
    </source>
</evidence>
<dbReference type="PANTHER" id="PTHR45527">
    <property type="entry name" value="NONRIBOSOMAL PEPTIDE SYNTHETASE"/>
    <property type="match status" value="1"/>
</dbReference>
<dbReference type="InterPro" id="IPR042099">
    <property type="entry name" value="ANL_N_sf"/>
</dbReference>
<dbReference type="Gene3D" id="3.40.50.12780">
    <property type="entry name" value="N-terminal domain of ligase-like"/>
    <property type="match status" value="1"/>
</dbReference>
<keyword evidence="4" id="KW-0436">Ligase</keyword>
<gene>
    <name evidence="8" type="ORF">SAMN05216529_107104</name>
</gene>
<evidence type="ECO:0000313" key="8">
    <source>
        <dbReference type="EMBL" id="SUQ14650.1"/>
    </source>
</evidence>
<comment type="cofactor">
    <cofactor evidence="1">
        <name>pantetheine 4'-phosphate</name>
        <dbReference type="ChEBI" id="CHEBI:47942"/>
    </cofactor>
</comment>
<feature type="compositionally biased region" description="Basic and acidic residues" evidence="6">
    <location>
        <begin position="1965"/>
        <end position="1981"/>
    </location>
</feature>
<dbReference type="EMBL" id="UHJJ01000007">
    <property type="protein sequence ID" value="SUQ14650.1"/>
    <property type="molecule type" value="Genomic_DNA"/>
</dbReference>
<dbReference type="InterPro" id="IPR023213">
    <property type="entry name" value="CAT-like_dom_sf"/>
</dbReference>
<dbReference type="Gene3D" id="3.30.559.10">
    <property type="entry name" value="Chloramphenicol acetyltransferase-like domain"/>
    <property type="match status" value="2"/>
</dbReference>
<name>A0A315ZUZ3_9FIRM</name>
<feature type="region of interest" description="Disordered" evidence="6">
    <location>
        <begin position="1964"/>
        <end position="1993"/>
    </location>
</feature>
<dbReference type="PROSITE" id="PS00012">
    <property type="entry name" value="PHOSPHOPANTETHEINE"/>
    <property type="match status" value="3"/>
</dbReference>
<dbReference type="InterPro" id="IPR029063">
    <property type="entry name" value="SAM-dependent_MTases_sf"/>
</dbReference>
<dbReference type="Gene3D" id="3.40.50.150">
    <property type="entry name" value="Vaccinia Virus protein VP39"/>
    <property type="match status" value="1"/>
</dbReference>
<dbReference type="SUPFAM" id="SSF53335">
    <property type="entry name" value="S-adenosyl-L-methionine-dependent methyltransferases"/>
    <property type="match status" value="1"/>
</dbReference>
<dbReference type="GO" id="GO:0016874">
    <property type="term" value="F:ligase activity"/>
    <property type="evidence" value="ECO:0007669"/>
    <property type="project" value="UniProtKB-KW"/>
</dbReference>
<keyword evidence="3" id="KW-0597">Phosphoprotein</keyword>
<sequence length="2073" mass="238716">MKKGYLIDELKQKILSMLKVKEFDACANLTHMGMNSIMIMKISAFLKKRGCRVSFGDLIEQPTFNNWAEIIEAIEDVVQDAVIPKKKETKNMDTEEFDLTDVQYAYWAGRQNDQELGGVGCHAYFEFDGNIGDEERLKSAWEMVQKAQPMLRAKFTDDGKQVVLDEQHLQQAVIHDFKNMDMKTCDKALMEIRTKLSHEKLNVQDGENIHLECALLPQGKSKLFLDADLLVADVASIHILITELTKAYKGETIRTYDKDCFKNYLEAKSENYELVNQDKEYWSKVIESYPYEAPSIPLRVRPEEVKTVRFHRKNKKIKAETWKKLQEKAMTYGITPAMFLLTVYSSVISRWTNQQKFIINIPLFDRDEENQDVEGLIADFTNLLLLDVSNSETKTFLDYYRKINNTFISRMSHSSYSGVQVQRDINRINGGSESIAPIVFACNIDFPFETEATRETLGKLSHMISQTPQVWLDFQSFSDMGDLILCWDYVEELFDSTVIEDMYSSMIKMVETLAAQDDWNKTIDVLPDNQKKTRTKEVMEILPLQYPQKHLYSEFLENAKEAPELLAVIDSITGKQIRYQELMNTGLRIAASLRDTGIRQGDYVGIVLPRGYRQIYAILGILFAGGVYVPIAGSQPGERRKKIYDQIGIRYVVSDAETIDGCKLLEDDVNMVDLDQAMSDELQLEEPVQVSHDSSAYVIMTSGSTGVPKGVEIVHQSAVNTILDLNAKYSVGKDDTLLMVSAIDFDLSVYDIFGTLSAGGKIISLSEEDYKNPDVWLQMIDQYNVTMWDSVPILFDMLTTMAEGRKKWLKIRLAFLSGDWIPIELPGRFYAISDETSLIVAMGGATEASIWSNYLEVPKIVPSDWVSIPYGKALKNQVYRIVDDYGRTCPNYVEGELWIGGVGVAKGYRGDTQLTEKKFILDSNGMCWYKTGDNGRTWNDGTIEFLGRRDSQVKIKGHRIELGEIENAIKKYPGVRNAVVSAEEHSKNDKKIVAFLQIEEMAAEFYIDKKGEEIDCRKILNISNEKGGVWVDFRDCINAMTLNFLRDVLEQSGISFERTISFEEIVKTGQISDEMRGVVYRWLELLVNDKQLEKIEDNYLRTERLGQKNQDIHAPFQFYDEVFNSLQADITGILKGEKIPIELFYKEDSNIRPDVLAKHIAGYSENIEQTLNLIHSIAEKRKQKKLRILEIGCRDKEFTRAVLKQNKEWIAEYTCLENTIFFQKDYQDIIAEFDEFEYKAGNPEDMKEMYADTFDIVIALNSLHRFNNIADKLREISGLLKPDGCLIGSELNKELLIIEVVPGILEKGFIDMDLSIRGGSVIPDVQSVKQQLEASGYKINYITEEEEVSSDGSMLFVGTVGNKKELTFHRLIHYLEGEIPSYMMPFAFYKVDQFPLNKNGKIDRKKLSSIVKQNMETQDEKALFSESGQMNKTQALLMNIFEQVLHVQNIKAQDNYFALGGDSLTATQVIGLLRNQHNINISIKNIFENPTALELARFIEQNADSLKVEKDESQIIIDKENENESFPLTNVQFAYWIGRKGAFNMGNVSTHCYYEFDCMELDILRLQKVWNDMIAYHGMLRAVVSENGEQRIMNKAPMYLIQTANLSGFDEEAKQRYLYEAREQMSRQVIDAEKWPLFDMKLTMIDQNNSRLHISFDNLILDGWSMFYLLDEMAERYRNDDYQEEELQISFRDYVISLNKARSTEKYEKDKTYWLTRLNDFSKQPMIPLAKKESELSDYRFCRRHMHLEADEWEKVKLLSQKNEITPTVFLLTAFSDSLRRWSYNKSFALNLTQFERSFQHPQINKLVGDFTNLTLLETKYIKGSSFMERAKAIQRQLVSDLEHSLYTAVEFERELRHRDGNLKDSIMPIVFTSGLGINQWDDNKWIGRLSYNISQTPQVWIDHQVVEQNEGLTLNWDSVDELLSEELLDKMFDFYKSQIYSYIADPQNMAIVSDENWVISEGSRAQEEKIRKPETGRENTEPDSYINSNEQNPGKEYKEKLAVIWEELLEVPVKDFSKTFFELGGNSLGMVKMINEINGELQADITIIDIVEHDSIENLAGFLADNIEEGMI</sequence>
<dbReference type="GO" id="GO:0044550">
    <property type="term" value="P:secondary metabolite biosynthetic process"/>
    <property type="evidence" value="ECO:0007669"/>
    <property type="project" value="TreeGrafter"/>
</dbReference>
<feature type="domain" description="Carrier" evidence="7">
    <location>
        <begin position="1428"/>
        <end position="1503"/>
    </location>
</feature>
<dbReference type="InterPro" id="IPR020806">
    <property type="entry name" value="PKS_PP-bd"/>
</dbReference>
<dbReference type="CDD" id="cd19535">
    <property type="entry name" value="Cyc_NRPS"/>
    <property type="match status" value="2"/>
</dbReference>
<dbReference type="Pfam" id="PF13489">
    <property type="entry name" value="Methyltransf_23"/>
    <property type="match status" value="1"/>
</dbReference>
<dbReference type="InterPro" id="IPR020845">
    <property type="entry name" value="AMP-binding_CS"/>
</dbReference>
<evidence type="ECO:0000256" key="4">
    <source>
        <dbReference type="ARBA" id="ARBA00022598"/>
    </source>
</evidence>
<dbReference type="Proteomes" id="UP000254051">
    <property type="component" value="Unassembled WGS sequence"/>
</dbReference>
<dbReference type="OrthoDB" id="9778383at2"/>
<dbReference type="SUPFAM" id="SSF52777">
    <property type="entry name" value="CoA-dependent acyltransferases"/>
    <property type="match status" value="4"/>
</dbReference>
<feature type="domain" description="Carrier" evidence="7">
    <location>
        <begin position="1993"/>
        <end position="2068"/>
    </location>
</feature>
<keyword evidence="9" id="KW-1185">Reference proteome</keyword>
<dbReference type="InterPro" id="IPR045851">
    <property type="entry name" value="AMP-bd_C_sf"/>
</dbReference>
<protein>
    <submittedName>
        <fullName evidence="8">Yersiniabactin nonribosomal peptide synthetase</fullName>
    </submittedName>
</protein>
<keyword evidence="5" id="KW-0045">Antibiotic biosynthesis</keyword>
<dbReference type="GO" id="GO:0031177">
    <property type="term" value="F:phosphopantetheine binding"/>
    <property type="evidence" value="ECO:0007669"/>
    <property type="project" value="InterPro"/>
</dbReference>
<evidence type="ECO:0000256" key="3">
    <source>
        <dbReference type="ARBA" id="ARBA00022553"/>
    </source>
</evidence>
<evidence type="ECO:0000256" key="5">
    <source>
        <dbReference type="ARBA" id="ARBA00023194"/>
    </source>
</evidence>
<dbReference type="FunFam" id="3.30.559.10:FF:000023">
    <property type="entry name" value="Non-ribosomal peptide synthetase"/>
    <property type="match status" value="1"/>
</dbReference>
<dbReference type="InterPro" id="IPR009081">
    <property type="entry name" value="PP-bd_ACP"/>
</dbReference>
<dbReference type="InterPro" id="IPR001242">
    <property type="entry name" value="Condensation_dom"/>
</dbReference>
<dbReference type="PROSITE" id="PS50075">
    <property type="entry name" value="CARRIER"/>
    <property type="match status" value="3"/>
</dbReference>
<accession>A0A315ZUZ3</accession>
<dbReference type="Pfam" id="PF00501">
    <property type="entry name" value="AMP-binding"/>
    <property type="match status" value="1"/>
</dbReference>
<dbReference type="InterPro" id="IPR057737">
    <property type="entry name" value="Condensation_MtbB-like"/>
</dbReference>
<dbReference type="SUPFAM" id="SSF56801">
    <property type="entry name" value="Acetyl-CoA synthetase-like"/>
    <property type="match status" value="1"/>
</dbReference>
<dbReference type="InterPro" id="IPR010071">
    <property type="entry name" value="AA_adenyl_dom"/>
</dbReference>
<dbReference type="Gene3D" id="3.30.559.30">
    <property type="entry name" value="Nonribosomal peptide synthetase, condensation domain"/>
    <property type="match status" value="2"/>
</dbReference>